<proteinExistence type="predicted"/>
<name>A0A336LHP9_CULSO</name>
<dbReference type="GO" id="GO:0006384">
    <property type="term" value="P:transcription initiation at RNA polymerase III promoter"/>
    <property type="evidence" value="ECO:0007669"/>
    <property type="project" value="InterPro"/>
</dbReference>
<dbReference type="AlphaFoldDB" id="A0A336LHP9"/>
<reference evidence="3" key="2">
    <citation type="submission" date="2018-07" db="EMBL/GenBank/DDBJ databases">
        <authorList>
            <person name="Quirk P.G."/>
            <person name="Krulwich T.A."/>
        </authorList>
    </citation>
    <scope>NUCLEOTIDE SEQUENCE</scope>
</reference>
<organism evidence="3">
    <name type="scientific">Culicoides sonorensis</name>
    <name type="common">Biting midge</name>
    <dbReference type="NCBI Taxonomy" id="179676"/>
    <lineage>
        <taxon>Eukaryota</taxon>
        <taxon>Metazoa</taxon>
        <taxon>Ecdysozoa</taxon>
        <taxon>Arthropoda</taxon>
        <taxon>Hexapoda</taxon>
        <taxon>Insecta</taxon>
        <taxon>Pterygota</taxon>
        <taxon>Neoptera</taxon>
        <taxon>Endopterygota</taxon>
        <taxon>Diptera</taxon>
        <taxon>Nematocera</taxon>
        <taxon>Chironomoidea</taxon>
        <taxon>Ceratopogonidae</taxon>
        <taxon>Ceratopogoninae</taxon>
        <taxon>Culicoides</taxon>
        <taxon>Monoculicoides</taxon>
    </lineage>
</organism>
<dbReference type="InterPro" id="IPR029138">
    <property type="entry name" value="SNAPC5"/>
</dbReference>
<dbReference type="EMBL" id="UFQT01000011">
    <property type="protein sequence ID" value="SSX17554.1"/>
    <property type="molecule type" value="Genomic_DNA"/>
</dbReference>
<dbReference type="GO" id="GO:0005634">
    <property type="term" value="C:nucleus"/>
    <property type="evidence" value="ECO:0007669"/>
    <property type="project" value="InterPro"/>
</dbReference>
<accession>A0A336LHP9</accession>
<protein>
    <submittedName>
        <fullName evidence="3">CSON001321 protein</fullName>
    </submittedName>
</protein>
<reference evidence="2" key="1">
    <citation type="submission" date="2018-04" db="EMBL/GenBank/DDBJ databases">
        <authorList>
            <person name="Go L.Y."/>
            <person name="Mitchell J.A."/>
        </authorList>
    </citation>
    <scope>NUCLEOTIDE SEQUENCE</scope>
    <source>
        <tissue evidence="2">Whole organism</tissue>
    </source>
</reference>
<dbReference type="VEuPathDB" id="VectorBase:CSON001321"/>
<evidence type="ECO:0000313" key="3">
    <source>
        <dbReference type="EMBL" id="SSX17554.1"/>
    </source>
</evidence>
<dbReference type="Pfam" id="PF15497">
    <property type="entry name" value="SNAPC5"/>
    <property type="match status" value="1"/>
</dbReference>
<dbReference type="GO" id="GO:0006366">
    <property type="term" value="P:transcription by RNA polymerase II"/>
    <property type="evidence" value="ECO:0007669"/>
    <property type="project" value="InterPro"/>
</dbReference>
<dbReference type="OMA" id="LEIPMIF"/>
<dbReference type="EMBL" id="UFQS01000011">
    <property type="protein sequence ID" value="SSW97168.1"/>
    <property type="molecule type" value="Genomic_DNA"/>
</dbReference>
<evidence type="ECO:0000313" key="2">
    <source>
        <dbReference type="EMBL" id="SSW97168.1"/>
    </source>
</evidence>
<sequence>MANDRIDINKIVKEQVELIKTEEIIKKILERINSQINQLCVEELQMKSQEAETMTGEVEIELSGNDLPTQSIDEINKQPLNLNIGTQSTRSLEETDDEDLEIPMIFQ</sequence>
<feature type="region of interest" description="Disordered" evidence="1">
    <location>
        <begin position="86"/>
        <end position="107"/>
    </location>
</feature>
<evidence type="ECO:0000256" key="1">
    <source>
        <dbReference type="SAM" id="MobiDB-lite"/>
    </source>
</evidence>
<gene>
    <name evidence="3" type="primary">CSON001321</name>
</gene>